<keyword evidence="2" id="KW-1185">Reference proteome</keyword>
<evidence type="ECO:0008006" key="3">
    <source>
        <dbReference type="Google" id="ProtNLM"/>
    </source>
</evidence>
<dbReference type="Pfam" id="PF19807">
    <property type="entry name" value="DUF6290"/>
    <property type="match status" value="1"/>
</dbReference>
<accession>A0A1M4WDU8</accession>
<dbReference type="RefSeq" id="WP_073297680.1">
    <property type="nucleotide sequence ID" value="NZ_FQUF01000015.1"/>
</dbReference>
<organism evidence="1 2">
    <name type="scientific">Atopostipes suicloacalis DSM 15692</name>
    <dbReference type="NCBI Taxonomy" id="1121025"/>
    <lineage>
        <taxon>Bacteria</taxon>
        <taxon>Bacillati</taxon>
        <taxon>Bacillota</taxon>
        <taxon>Bacilli</taxon>
        <taxon>Lactobacillales</taxon>
        <taxon>Carnobacteriaceae</taxon>
        <taxon>Atopostipes</taxon>
    </lineage>
</organism>
<name>A0A1M4WDU8_9LACT</name>
<dbReference type="EMBL" id="FQUF01000015">
    <property type="protein sequence ID" value="SHE79355.1"/>
    <property type="molecule type" value="Genomic_DNA"/>
</dbReference>
<evidence type="ECO:0000313" key="2">
    <source>
        <dbReference type="Proteomes" id="UP000184128"/>
    </source>
</evidence>
<sequence>MATITVRVSESEKQFLDAMAKFEGKSLSELLKTTTLENLENRYDAIVAEKAYEEYLVDPVTVDHDDLMKELEL</sequence>
<gene>
    <name evidence="1" type="ORF">SAMN02745249_01157</name>
</gene>
<dbReference type="NCBIfam" id="NF046040">
    <property type="entry name" value="RelB_antitoxin"/>
    <property type="match status" value="1"/>
</dbReference>
<reference evidence="2" key="1">
    <citation type="submission" date="2016-11" db="EMBL/GenBank/DDBJ databases">
        <authorList>
            <person name="Varghese N."/>
            <person name="Submissions S."/>
        </authorList>
    </citation>
    <scope>NUCLEOTIDE SEQUENCE [LARGE SCALE GENOMIC DNA]</scope>
    <source>
        <strain evidence="2">DSM 15692</strain>
    </source>
</reference>
<dbReference type="InterPro" id="IPR046257">
    <property type="entry name" value="DUF6290"/>
</dbReference>
<dbReference type="STRING" id="1121025.SAMN02745249_01157"/>
<dbReference type="Proteomes" id="UP000184128">
    <property type="component" value="Unassembled WGS sequence"/>
</dbReference>
<evidence type="ECO:0000313" key="1">
    <source>
        <dbReference type="EMBL" id="SHE79355.1"/>
    </source>
</evidence>
<proteinExistence type="predicted"/>
<dbReference type="AlphaFoldDB" id="A0A1M4WDU8"/>
<protein>
    <recommendedName>
        <fullName evidence="3">Toxin-antitoxin system, antitoxin component, ribbon-helix-helix domain protein</fullName>
    </recommendedName>
</protein>
<dbReference type="OrthoDB" id="1691100at2"/>